<keyword evidence="3" id="KW-1185">Reference proteome</keyword>
<evidence type="ECO:0000313" key="2">
    <source>
        <dbReference type="EMBL" id="AND69194.1"/>
    </source>
</evidence>
<accession>A0A160N132</accession>
<dbReference type="Proteomes" id="UP000077255">
    <property type="component" value="Chromosome"/>
</dbReference>
<feature type="region of interest" description="Disordered" evidence="1">
    <location>
        <begin position="41"/>
        <end position="150"/>
    </location>
</feature>
<proteinExistence type="predicted"/>
<sequence length="150" mass="16340">MVADHAVGERRLVAGALASPGVRPTRRTDCGGIRRGQRDRHVWRGGGSRRCGYVGRRRRRRGLAGQCPKRACQDKQDGQPPAGSERRPHDSPCGTATPQTGTIRRRRQDWARRVAFPGVRRASCTTATTGGGHCRSPRRLSPPQGVPCAS</sequence>
<protein>
    <submittedName>
        <fullName evidence="2">Uncharacterized protein</fullName>
    </submittedName>
</protein>
<dbReference type="STRING" id="445710.ATSB10_17400"/>
<evidence type="ECO:0000313" key="3">
    <source>
        <dbReference type="Proteomes" id="UP000077255"/>
    </source>
</evidence>
<dbReference type="AlphaFoldDB" id="A0A160N132"/>
<reference evidence="2 3" key="1">
    <citation type="submission" date="2016-02" db="EMBL/GenBank/DDBJ databases">
        <title>Complete genome sequencing and analysis of ATSB10, Dyella thiooxydans isolated from rhizosphere soil of sunflower (Helianthus annuus L.).</title>
        <authorList>
            <person name="Lee Y."/>
            <person name="Hwangbo K."/>
            <person name="Chung H."/>
            <person name="Yoo J."/>
            <person name="Kim K.Y."/>
            <person name="Sa T.M."/>
            <person name="Um Y."/>
            <person name="Madhaiyan M."/>
        </authorList>
    </citation>
    <scope>NUCLEOTIDE SEQUENCE [LARGE SCALE GENOMIC DNA]</scope>
    <source>
        <strain evidence="2 3">ATSB10</strain>
    </source>
</reference>
<name>A0A160N132_9GAMM</name>
<dbReference type="EMBL" id="CP014841">
    <property type="protein sequence ID" value="AND69194.1"/>
    <property type="molecule type" value="Genomic_DNA"/>
</dbReference>
<gene>
    <name evidence="2" type="ORF">ATSB10_17400</name>
</gene>
<evidence type="ECO:0000256" key="1">
    <source>
        <dbReference type="SAM" id="MobiDB-lite"/>
    </source>
</evidence>
<dbReference type="KEGG" id="dtx:ATSB10_17400"/>
<organism evidence="2 3">
    <name type="scientific">Dyella thiooxydans</name>
    <dbReference type="NCBI Taxonomy" id="445710"/>
    <lineage>
        <taxon>Bacteria</taxon>
        <taxon>Pseudomonadati</taxon>
        <taxon>Pseudomonadota</taxon>
        <taxon>Gammaproteobacteria</taxon>
        <taxon>Lysobacterales</taxon>
        <taxon>Rhodanobacteraceae</taxon>
        <taxon>Dyella</taxon>
    </lineage>
</organism>